<sequence>MSLPQVRSVSQSAERKLLRFGCPACGVRLVVDQSIAGVEGPCPSCGAKIVAPPAEVGRELVSKPASPLAVQPRQVPGQSAAAPEPDNQDTPKAKAEIDYPPSKRRSVSPNTVISEKHMETTNTLVFLKILAAVLIVALIVVAVYLALK</sequence>
<feature type="region of interest" description="Disordered" evidence="1">
    <location>
        <begin position="62"/>
        <end position="108"/>
    </location>
</feature>
<gene>
    <name evidence="3" type="ORF">JIN83_01525</name>
</gene>
<name>A0AAE2S9K7_9BACT</name>
<reference evidence="3" key="1">
    <citation type="submission" date="2021-01" db="EMBL/GenBank/DDBJ databases">
        <title>Modified the classification status of verrucomicrobia.</title>
        <authorList>
            <person name="Feng X."/>
        </authorList>
    </citation>
    <scope>NUCLEOTIDE SEQUENCE</scope>
    <source>
        <strain evidence="3">5K15</strain>
    </source>
</reference>
<comment type="caution">
    <text evidence="3">The sequence shown here is derived from an EMBL/GenBank/DDBJ whole genome shotgun (WGS) entry which is preliminary data.</text>
</comment>
<feature type="transmembrane region" description="Helical" evidence="2">
    <location>
        <begin position="125"/>
        <end position="147"/>
    </location>
</feature>
<dbReference type="RefSeq" id="WP_309488224.1">
    <property type="nucleotide sequence ID" value="NZ_JAENIG010000001.1"/>
</dbReference>
<evidence type="ECO:0000256" key="2">
    <source>
        <dbReference type="SAM" id="Phobius"/>
    </source>
</evidence>
<dbReference type="Proteomes" id="UP000634206">
    <property type="component" value="Unassembled WGS sequence"/>
</dbReference>
<dbReference type="EMBL" id="JAENIG010000001">
    <property type="protein sequence ID" value="MBK1853628.1"/>
    <property type="molecule type" value="Genomic_DNA"/>
</dbReference>
<keyword evidence="2" id="KW-1133">Transmembrane helix</keyword>
<evidence type="ECO:0000313" key="3">
    <source>
        <dbReference type="EMBL" id="MBK1853628.1"/>
    </source>
</evidence>
<evidence type="ECO:0000256" key="1">
    <source>
        <dbReference type="SAM" id="MobiDB-lite"/>
    </source>
</evidence>
<dbReference type="AlphaFoldDB" id="A0AAE2S9K7"/>
<evidence type="ECO:0000313" key="4">
    <source>
        <dbReference type="Proteomes" id="UP000634206"/>
    </source>
</evidence>
<keyword evidence="4" id="KW-1185">Reference proteome</keyword>
<keyword evidence="2" id="KW-0812">Transmembrane</keyword>
<keyword evidence="2" id="KW-0472">Membrane</keyword>
<organism evidence="3 4">
    <name type="scientific">Oceaniferula flava</name>
    <dbReference type="NCBI Taxonomy" id="2800421"/>
    <lineage>
        <taxon>Bacteria</taxon>
        <taxon>Pseudomonadati</taxon>
        <taxon>Verrucomicrobiota</taxon>
        <taxon>Verrucomicrobiia</taxon>
        <taxon>Verrucomicrobiales</taxon>
        <taxon>Verrucomicrobiaceae</taxon>
        <taxon>Oceaniferula</taxon>
    </lineage>
</organism>
<protein>
    <submittedName>
        <fullName evidence="3">Uncharacterized protein</fullName>
    </submittedName>
</protein>
<proteinExistence type="predicted"/>
<accession>A0AAE2S9K7</accession>